<sequence length="253" mass="28038">MGEVCPPESFVQGLDVRGGEEPYSAWLSVCCAQSAAEYQATIPFLHPNELAFYEGLQFERRITSYLAGRYAAKRAVAVSVQEERLDRIWIDRGILHQPLIVHPAALNLQVSISHCDELGAALVFPEALPMGMDVEQICPARQAVLAGQMTERERERIGAQPGSEALLMTLYWSAKEALSKVLKTGLGVPFEFLEITGLEQQGTAWVAAYSHFPQFQVAGWVVGERVFAIAYPKDCRLDLEAVQDLLCKVEEVI</sequence>
<name>A0A4U2Y452_9BACL</name>
<dbReference type="InterPro" id="IPR037143">
    <property type="entry name" value="4-PPantetheinyl_Trfase_dom_sf"/>
</dbReference>
<dbReference type="Pfam" id="PF01648">
    <property type="entry name" value="ACPS"/>
    <property type="match status" value="1"/>
</dbReference>
<dbReference type="InterPro" id="IPR008278">
    <property type="entry name" value="4-PPantetheinyl_Trfase_dom"/>
</dbReference>
<dbReference type="EMBL" id="SZNK01000001">
    <property type="protein sequence ID" value="TKI55276.1"/>
    <property type="molecule type" value="Genomic_DNA"/>
</dbReference>
<accession>A0A4U2Y452</accession>
<protein>
    <submittedName>
        <fullName evidence="3">4'-phosphopantetheinyl transferase superfamily protein</fullName>
    </submittedName>
</protein>
<proteinExistence type="predicted"/>
<organism evidence="3 4">
    <name type="scientific">Brevibacillus antibioticus</name>
    <dbReference type="NCBI Taxonomy" id="2570228"/>
    <lineage>
        <taxon>Bacteria</taxon>
        <taxon>Bacillati</taxon>
        <taxon>Bacillota</taxon>
        <taxon>Bacilli</taxon>
        <taxon>Bacillales</taxon>
        <taxon>Paenibacillaceae</taxon>
        <taxon>Brevibacillus</taxon>
    </lineage>
</organism>
<dbReference type="OrthoDB" id="9808281at2"/>
<evidence type="ECO:0000256" key="1">
    <source>
        <dbReference type="ARBA" id="ARBA00022679"/>
    </source>
</evidence>
<feature type="domain" description="4'-phosphopantetheinyl transferase" evidence="2">
    <location>
        <begin position="130"/>
        <end position="201"/>
    </location>
</feature>
<keyword evidence="4" id="KW-1185">Reference proteome</keyword>
<evidence type="ECO:0000259" key="2">
    <source>
        <dbReference type="Pfam" id="PF01648"/>
    </source>
</evidence>
<comment type="caution">
    <text evidence="3">The sequence shown here is derived from an EMBL/GenBank/DDBJ whole genome shotgun (WGS) entry which is preliminary data.</text>
</comment>
<dbReference type="RefSeq" id="WP_137028645.1">
    <property type="nucleotide sequence ID" value="NZ_SZNK01000001.1"/>
</dbReference>
<evidence type="ECO:0000313" key="4">
    <source>
        <dbReference type="Proteomes" id="UP000307841"/>
    </source>
</evidence>
<dbReference type="AlphaFoldDB" id="A0A4U2Y452"/>
<dbReference type="GO" id="GO:0000287">
    <property type="term" value="F:magnesium ion binding"/>
    <property type="evidence" value="ECO:0007669"/>
    <property type="project" value="InterPro"/>
</dbReference>
<evidence type="ECO:0000313" key="3">
    <source>
        <dbReference type="EMBL" id="TKI55276.1"/>
    </source>
</evidence>
<reference evidence="3 4" key="1">
    <citation type="submission" date="2019-04" db="EMBL/GenBank/DDBJ databases">
        <title>Whole genome sequencing of Brevibacillus sp. TGS2-1.</title>
        <authorList>
            <person name="Choi A."/>
        </authorList>
    </citation>
    <scope>NUCLEOTIDE SEQUENCE [LARGE SCALE GENOMIC DNA]</scope>
    <source>
        <strain evidence="3 4">TGS2-1</strain>
    </source>
</reference>
<dbReference type="SUPFAM" id="SSF56214">
    <property type="entry name" value="4'-phosphopantetheinyl transferase"/>
    <property type="match status" value="2"/>
</dbReference>
<keyword evidence="1 3" id="KW-0808">Transferase</keyword>
<gene>
    <name evidence="3" type="ORF">E8L90_07340</name>
</gene>
<dbReference type="Proteomes" id="UP000307841">
    <property type="component" value="Unassembled WGS sequence"/>
</dbReference>
<dbReference type="GO" id="GO:0008897">
    <property type="term" value="F:holo-[acyl-carrier-protein] synthase activity"/>
    <property type="evidence" value="ECO:0007669"/>
    <property type="project" value="InterPro"/>
</dbReference>
<dbReference type="Gene3D" id="3.90.470.20">
    <property type="entry name" value="4'-phosphopantetheinyl transferase domain"/>
    <property type="match status" value="2"/>
</dbReference>